<protein>
    <recommendedName>
        <fullName evidence="12">Protein-export membrane protein SecG</fullName>
    </recommendedName>
</protein>
<keyword evidence="4" id="KW-1003">Cell membrane</keyword>
<dbReference type="EMBL" id="VSSQ01120316">
    <property type="protein sequence ID" value="MPN53309.1"/>
    <property type="molecule type" value="Genomic_DNA"/>
</dbReference>
<name>A0A645ISE7_9ZZZZ</name>
<dbReference type="GO" id="GO:0009306">
    <property type="term" value="P:protein secretion"/>
    <property type="evidence" value="ECO:0007669"/>
    <property type="project" value="InterPro"/>
</dbReference>
<sequence>MATFLVVMEFILAIALIAFVLLQPSKQDGLRGFIGGGAQDTFFSRNKGRTSEVMYARATVIIAVLLAINTIFMHYFV</sequence>
<dbReference type="Pfam" id="PF03840">
    <property type="entry name" value="SecG"/>
    <property type="match status" value="1"/>
</dbReference>
<evidence type="ECO:0000256" key="10">
    <source>
        <dbReference type="SAM" id="Phobius"/>
    </source>
</evidence>
<dbReference type="GO" id="GO:0015450">
    <property type="term" value="F:protein-transporting ATPase activity"/>
    <property type="evidence" value="ECO:0007669"/>
    <property type="project" value="InterPro"/>
</dbReference>
<organism evidence="11">
    <name type="scientific">bioreactor metagenome</name>
    <dbReference type="NCBI Taxonomy" id="1076179"/>
    <lineage>
        <taxon>unclassified sequences</taxon>
        <taxon>metagenomes</taxon>
        <taxon>ecological metagenomes</taxon>
    </lineage>
</organism>
<evidence type="ECO:0000256" key="7">
    <source>
        <dbReference type="ARBA" id="ARBA00022989"/>
    </source>
</evidence>
<accession>A0A645ISE7</accession>
<keyword evidence="5 10" id="KW-0812">Transmembrane</keyword>
<keyword evidence="9 10" id="KW-0472">Membrane</keyword>
<comment type="caution">
    <text evidence="11">The sequence shown here is derived from an EMBL/GenBank/DDBJ whole genome shotgun (WGS) entry which is preliminary data.</text>
</comment>
<dbReference type="GO" id="GO:0065002">
    <property type="term" value="P:intracellular protein transmembrane transport"/>
    <property type="evidence" value="ECO:0007669"/>
    <property type="project" value="TreeGrafter"/>
</dbReference>
<keyword evidence="8" id="KW-0811">Translocation</keyword>
<dbReference type="InterPro" id="IPR004692">
    <property type="entry name" value="SecG"/>
</dbReference>
<evidence type="ECO:0000256" key="5">
    <source>
        <dbReference type="ARBA" id="ARBA00022692"/>
    </source>
</evidence>
<dbReference type="GO" id="GO:0005886">
    <property type="term" value="C:plasma membrane"/>
    <property type="evidence" value="ECO:0007669"/>
    <property type="project" value="UniProtKB-SubCell"/>
</dbReference>
<dbReference type="PANTHER" id="PTHR34182">
    <property type="entry name" value="PROTEIN-EXPORT MEMBRANE PROTEIN SECG"/>
    <property type="match status" value="1"/>
</dbReference>
<dbReference type="PANTHER" id="PTHR34182:SF1">
    <property type="entry name" value="PROTEIN-EXPORT MEMBRANE PROTEIN SECG"/>
    <property type="match status" value="1"/>
</dbReference>
<evidence type="ECO:0000313" key="11">
    <source>
        <dbReference type="EMBL" id="MPN53309.1"/>
    </source>
</evidence>
<gene>
    <name evidence="11" type="primary">secG_17</name>
    <name evidence="11" type="ORF">SDC9_200973</name>
</gene>
<reference evidence="11" key="1">
    <citation type="submission" date="2019-08" db="EMBL/GenBank/DDBJ databases">
        <authorList>
            <person name="Kucharzyk K."/>
            <person name="Murdoch R.W."/>
            <person name="Higgins S."/>
            <person name="Loffler F."/>
        </authorList>
    </citation>
    <scope>NUCLEOTIDE SEQUENCE</scope>
</reference>
<comment type="similarity">
    <text evidence="2">Belongs to the SecG family.</text>
</comment>
<evidence type="ECO:0000256" key="2">
    <source>
        <dbReference type="ARBA" id="ARBA00008445"/>
    </source>
</evidence>
<dbReference type="PRINTS" id="PR01651">
    <property type="entry name" value="SECGEXPORT"/>
</dbReference>
<evidence type="ECO:0008006" key="12">
    <source>
        <dbReference type="Google" id="ProtNLM"/>
    </source>
</evidence>
<keyword evidence="7 10" id="KW-1133">Transmembrane helix</keyword>
<comment type="subcellular location">
    <subcellularLocation>
        <location evidence="1">Cell membrane</location>
        <topology evidence="1">Multi-pass membrane protein</topology>
    </subcellularLocation>
</comment>
<evidence type="ECO:0000256" key="8">
    <source>
        <dbReference type="ARBA" id="ARBA00023010"/>
    </source>
</evidence>
<dbReference type="NCBIfam" id="TIGR00810">
    <property type="entry name" value="secG"/>
    <property type="match status" value="1"/>
</dbReference>
<evidence type="ECO:0000256" key="9">
    <source>
        <dbReference type="ARBA" id="ARBA00023136"/>
    </source>
</evidence>
<evidence type="ECO:0000256" key="4">
    <source>
        <dbReference type="ARBA" id="ARBA00022475"/>
    </source>
</evidence>
<dbReference type="GO" id="GO:0043952">
    <property type="term" value="P:protein transport by the Sec complex"/>
    <property type="evidence" value="ECO:0007669"/>
    <property type="project" value="TreeGrafter"/>
</dbReference>
<feature type="transmembrane region" description="Helical" evidence="10">
    <location>
        <begin position="54"/>
        <end position="76"/>
    </location>
</feature>
<proteinExistence type="inferred from homology"/>
<dbReference type="AlphaFoldDB" id="A0A645ISE7"/>
<evidence type="ECO:0000256" key="6">
    <source>
        <dbReference type="ARBA" id="ARBA00022927"/>
    </source>
</evidence>
<keyword evidence="3" id="KW-0813">Transport</keyword>
<evidence type="ECO:0000256" key="3">
    <source>
        <dbReference type="ARBA" id="ARBA00022448"/>
    </source>
</evidence>
<keyword evidence="6" id="KW-0653">Protein transport</keyword>
<evidence type="ECO:0000256" key="1">
    <source>
        <dbReference type="ARBA" id="ARBA00004651"/>
    </source>
</evidence>
<feature type="transmembrane region" description="Helical" evidence="10">
    <location>
        <begin position="6"/>
        <end position="22"/>
    </location>
</feature>